<evidence type="ECO:0000256" key="1">
    <source>
        <dbReference type="SAM" id="MobiDB-lite"/>
    </source>
</evidence>
<proteinExistence type="predicted"/>
<feature type="region of interest" description="Disordered" evidence="1">
    <location>
        <begin position="49"/>
        <end position="73"/>
    </location>
</feature>
<keyword evidence="3" id="KW-1185">Reference proteome</keyword>
<accession>A0A0F9WAK0</accession>
<evidence type="ECO:0000313" key="2">
    <source>
        <dbReference type="EMBL" id="KKO73955.1"/>
    </source>
</evidence>
<comment type="caution">
    <text evidence="2">The sequence shown here is derived from an EMBL/GenBank/DDBJ whole genome shotgun (WGS) entry which is preliminary data.</text>
</comment>
<organism evidence="2 3">
    <name type="scientific">Vairimorpha ceranae</name>
    <dbReference type="NCBI Taxonomy" id="40302"/>
    <lineage>
        <taxon>Eukaryota</taxon>
        <taxon>Fungi</taxon>
        <taxon>Fungi incertae sedis</taxon>
        <taxon>Microsporidia</taxon>
        <taxon>Nosematidae</taxon>
        <taxon>Vairimorpha</taxon>
    </lineage>
</organism>
<feature type="non-terminal residue" evidence="2">
    <location>
        <position position="73"/>
    </location>
</feature>
<dbReference type="Proteomes" id="UP000034350">
    <property type="component" value="Unassembled WGS sequence"/>
</dbReference>
<evidence type="ECO:0000313" key="3">
    <source>
        <dbReference type="Proteomes" id="UP000034350"/>
    </source>
</evidence>
<dbReference type="AlphaFoldDB" id="A0A0F9WAK0"/>
<dbReference type="EMBL" id="JPQZ01000162">
    <property type="protein sequence ID" value="KKO73955.1"/>
    <property type="molecule type" value="Genomic_DNA"/>
</dbReference>
<dbReference type="VEuPathDB" id="MicrosporidiaDB:AAJ76_162000219"/>
<protein>
    <submittedName>
        <fullName evidence="2">Uncharacterized protein</fullName>
    </submittedName>
</protein>
<gene>
    <name evidence="2" type="ORF">AAJ76_162000219</name>
</gene>
<name>A0A0F9WAK0_9MICR</name>
<dbReference type="GeneID" id="36319092"/>
<dbReference type="RefSeq" id="XP_024329697.1">
    <property type="nucleotide sequence ID" value="XM_024474182.1"/>
</dbReference>
<feature type="compositionally biased region" description="Basic and acidic residues" evidence="1">
    <location>
        <begin position="57"/>
        <end position="67"/>
    </location>
</feature>
<sequence>MDGYLSNTLLNQRFTLVLIIKITLKDTKKTNFNRFSSMEVENKTREITPLYKKGHAVSHDEQKSSKKENKKIK</sequence>
<reference evidence="2 3" key="1">
    <citation type="journal article" date="2015" name="Environ. Microbiol.">
        <title>Genome analyses suggest the presence of polyploidy and recent human-driven expansions in eight global populations of the honeybee pathogen Nosema ceranae.</title>
        <authorList>
            <person name="Pelin A."/>
            <person name="Selman M."/>
            <person name="Aris-Brosou S."/>
            <person name="Farinelli L."/>
            <person name="Corradi N."/>
        </authorList>
    </citation>
    <scope>NUCLEOTIDE SEQUENCE [LARGE SCALE GENOMIC DNA]</scope>
    <source>
        <strain evidence="2 3">PA08 1199</strain>
    </source>
</reference>